<dbReference type="InterPro" id="IPR001650">
    <property type="entry name" value="Helicase_C-like"/>
</dbReference>
<dbReference type="Gene3D" id="3.40.50.300">
    <property type="entry name" value="P-loop containing nucleotide triphosphate hydrolases"/>
    <property type="match status" value="2"/>
</dbReference>
<evidence type="ECO:0000259" key="2">
    <source>
        <dbReference type="Pfam" id="PF00271"/>
    </source>
</evidence>
<dbReference type="EMBL" id="JAIFTL010000242">
    <property type="protein sequence ID" value="KAG9320969.1"/>
    <property type="molecule type" value="Genomic_DNA"/>
</dbReference>
<keyword evidence="1" id="KW-0175">Coiled coil</keyword>
<dbReference type="SUPFAM" id="SSF52540">
    <property type="entry name" value="P-loop containing nucleoside triphosphate hydrolases"/>
    <property type="match status" value="1"/>
</dbReference>
<protein>
    <recommendedName>
        <fullName evidence="2">Helicase C-terminal domain-containing protein</fullName>
    </recommendedName>
</protein>
<sequence>MVHKGSEVMRYRDDANIKGLMEYLLGKEGVNLLVQEELSAGKSLQDTGAGLVINQELLDAEKKYKKELEEVKAMMQRAMDEKDEETRAIIQEEADRMTEKIARIQEDKEALEPVDHYLHDKKKCLLVTKGSSGRENFKREIDHYYEMAKFSPKTYPDDKGVKIHYREYTKIFVLNHYMALHNSVCVMTDRDVEQQFSNMVLVFDEIHNIRKLKTVDMSDEDEDNSHVYDSLKRIIRLAKNIKIMLATATPMTNDIGQLNSTIDLLVEGDVSYDGIISYNAEIKNKPRKIFHGVNGYLTDTKVYVSLMRAHQRKYHVMEQQKGTPKDIYRMLTHVSLFAFPGDKLYGRTIYDKSIMVPIKASEDIITVKTKMRKKVTYTMYKVIDSYQKYLTGDALRDCGCKYWELMDILENKHPSVGPVFVFVEEVKGSGLLLLANIFEAHGYELYVGQNLQTVGKGKRFTICVGDQSVVPNQSDRLDGFNHRKNSNGEYVRVLIGSKVVGESITLRNVRQFHVMTIHWNDSTIEQAVGRVVRSGSHSQLEESDRKVDIFIHAAMCDTTETGGKMGKMAGGDQGTDMYKLRICNDKQQLIAKMERRLKRHAVDRYIIQEETSGKYVSSDPDTFILYYMERYAPMLIPRLEKILENLFASDDSATIDDILEYVDDEYAKVIVDLIYAMEKYSVSELVKRMVELMMRKKKCIFL</sequence>
<proteinExistence type="predicted"/>
<dbReference type="Pfam" id="PF00271">
    <property type="entry name" value="Helicase_C"/>
    <property type="match status" value="1"/>
</dbReference>
<evidence type="ECO:0000313" key="4">
    <source>
        <dbReference type="Proteomes" id="UP000717515"/>
    </source>
</evidence>
<feature type="domain" description="Helicase C-terminal" evidence="2">
    <location>
        <begin position="473"/>
        <end position="535"/>
    </location>
</feature>
<feature type="coiled-coil region" evidence="1">
    <location>
        <begin position="54"/>
        <end position="107"/>
    </location>
</feature>
<dbReference type="InterPro" id="IPR027417">
    <property type="entry name" value="P-loop_NTPase"/>
</dbReference>
<reference evidence="3" key="1">
    <citation type="submission" date="2021-07" db="EMBL/GenBank/DDBJ databases">
        <title>Draft genome of Mortierella alpina, strain LL118, isolated from an aspen leaf litter sample.</title>
        <authorList>
            <person name="Yang S."/>
            <person name="Vinatzer B.A."/>
        </authorList>
    </citation>
    <scope>NUCLEOTIDE SEQUENCE</scope>
    <source>
        <strain evidence="3">LL118</strain>
    </source>
</reference>
<organism evidence="3 4">
    <name type="scientific">Mortierella alpina</name>
    <name type="common">Oleaginous fungus</name>
    <name type="synonym">Mortierella renispora</name>
    <dbReference type="NCBI Taxonomy" id="64518"/>
    <lineage>
        <taxon>Eukaryota</taxon>
        <taxon>Fungi</taxon>
        <taxon>Fungi incertae sedis</taxon>
        <taxon>Mucoromycota</taxon>
        <taxon>Mortierellomycotina</taxon>
        <taxon>Mortierellomycetes</taxon>
        <taxon>Mortierellales</taxon>
        <taxon>Mortierellaceae</taxon>
        <taxon>Mortierella</taxon>
    </lineage>
</organism>
<dbReference type="Proteomes" id="UP000717515">
    <property type="component" value="Unassembled WGS sequence"/>
</dbReference>
<dbReference type="AlphaFoldDB" id="A0A9P8A215"/>
<comment type="caution">
    <text evidence="3">The sequence shown here is derived from an EMBL/GenBank/DDBJ whole genome shotgun (WGS) entry which is preliminary data.</text>
</comment>
<gene>
    <name evidence="3" type="ORF">KVV02_001829</name>
</gene>
<accession>A0A9P8A215</accession>
<evidence type="ECO:0000313" key="3">
    <source>
        <dbReference type="EMBL" id="KAG9320969.1"/>
    </source>
</evidence>
<name>A0A9P8A215_MORAP</name>
<evidence type="ECO:0000256" key="1">
    <source>
        <dbReference type="SAM" id="Coils"/>
    </source>
</evidence>